<sequence length="222" mass="23916">SVGSIDDSSSGDASEDMAGEWIPNGRSPEGAMDPARRSAHAVWPNEVANVIDNTQSARMGGALEAESDASVEREAALDWRPSLFARRSFNAAAAAGSARVHERKEAEVDVGGKAEVRESSDSTGTEPSRGERMEQKLRMSTSFDWAEETSEDEDLGLASPSVAQSHLEAESELQTKALIPMLPGNRKGQRSSGRNRRNSLPQKVSARRADFEVATGRSTYSH</sequence>
<feature type="compositionally biased region" description="Low complexity" evidence="1">
    <location>
        <begin position="1"/>
        <end position="12"/>
    </location>
</feature>
<dbReference type="InParanoid" id="C5KNB1"/>
<feature type="non-terminal residue" evidence="2">
    <location>
        <position position="1"/>
    </location>
</feature>
<feature type="compositionally biased region" description="Basic residues" evidence="1">
    <location>
        <begin position="187"/>
        <end position="197"/>
    </location>
</feature>
<keyword evidence="3" id="KW-1185">Reference proteome</keyword>
<feature type="compositionally biased region" description="Basic and acidic residues" evidence="1">
    <location>
        <begin position="128"/>
        <end position="137"/>
    </location>
</feature>
<reference evidence="2 3" key="1">
    <citation type="submission" date="2008-07" db="EMBL/GenBank/DDBJ databases">
        <authorList>
            <person name="El-Sayed N."/>
            <person name="Caler E."/>
            <person name="Inman J."/>
            <person name="Amedeo P."/>
            <person name="Hass B."/>
            <person name="Wortman J."/>
        </authorList>
    </citation>
    <scope>NUCLEOTIDE SEQUENCE [LARGE SCALE GENOMIC DNA]</scope>
    <source>
        <strain evidence="3">ATCC 50983 / TXsc</strain>
    </source>
</reference>
<name>C5KNB1_PERM5</name>
<proteinExistence type="predicted"/>
<evidence type="ECO:0000313" key="2">
    <source>
        <dbReference type="EMBL" id="EER14032.1"/>
    </source>
</evidence>
<feature type="region of interest" description="Disordered" evidence="1">
    <location>
        <begin position="1"/>
        <end position="38"/>
    </location>
</feature>
<feature type="region of interest" description="Disordered" evidence="1">
    <location>
        <begin position="94"/>
        <end position="222"/>
    </location>
</feature>
<dbReference type="GeneID" id="9059827"/>
<dbReference type="EMBL" id="GG674590">
    <property type="protein sequence ID" value="EER14032.1"/>
    <property type="molecule type" value="Genomic_DNA"/>
</dbReference>
<organism evidence="3">
    <name type="scientific">Perkinsus marinus (strain ATCC 50983 / TXsc)</name>
    <dbReference type="NCBI Taxonomy" id="423536"/>
    <lineage>
        <taxon>Eukaryota</taxon>
        <taxon>Sar</taxon>
        <taxon>Alveolata</taxon>
        <taxon>Perkinsozoa</taxon>
        <taxon>Perkinsea</taxon>
        <taxon>Perkinsida</taxon>
        <taxon>Perkinsidae</taxon>
        <taxon>Perkinsus</taxon>
    </lineage>
</organism>
<dbReference type="RefSeq" id="XP_002782237.1">
    <property type="nucleotide sequence ID" value="XM_002782191.1"/>
</dbReference>
<evidence type="ECO:0000313" key="3">
    <source>
        <dbReference type="Proteomes" id="UP000007800"/>
    </source>
</evidence>
<accession>C5KNB1</accession>
<feature type="compositionally biased region" description="Basic and acidic residues" evidence="1">
    <location>
        <begin position="99"/>
        <end position="120"/>
    </location>
</feature>
<dbReference type="OMA" id="RERMTTK"/>
<protein>
    <submittedName>
        <fullName evidence="2">Uncharacterized protein</fullName>
    </submittedName>
</protein>
<dbReference type="AlphaFoldDB" id="C5KNB1"/>
<feature type="compositionally biased region" description="Acidic residues" evidence="1">
    <location>
        <begin position="145"/>
        <end position="155"/>
    </location>
</feature>
<evidence type="ECO:0000256" key="1">
    <source>
        <dbReference type="SAM" id="MobiDB-lite"/>
    </source>
</evidence>
<gene>
    <name evidence="2" type="ORF">Pmar_PMAR013398</name>
</gene>
<dbReference type="Proteomes" id="UP000007800">
    <property type="component" value="Unassembled WGS sequence"/>
</dbReference>